<keyword evidence="2" id="KW-1185">Reference proteome</keyword>
<dbReference type="PANTHER" id="PTHR10443">
    <property type="entry name" value="MICROSOMAL DIPEPTIDASE"/>
    <property type="match status" value="1"/>
</dbReference>
<dbReference type="Gene3D" id="3.20.20.140">
    <property type="entry name" value="Metal-dependent hydrolases"/>
    <property type="match status" value="1"/>
</dbReference>
<dbReference type="SUPFAM" id="SSF51556">
    <property type="entry name" value="Metallo-dependent hydrolases"/>
    <property type="match status" value="1"/>
</dbReference>
<reference evidence="1 2" key="1">
    <citation type="journal article" date="2019" name="Int. J. Syst. Evol. Microbiol.">
        <title>The Global Catalogue of Microorganisms (GCM) 10K type strain sequencing project: providing services to taxonomists for standard genome sequencing and annotation.</title>
        <authorList>
            <consortium name="The Broad Institute Genomics Platform"/>
            <consortium name="The Broad Institute Genome Sequencing Center for Infectious Disease"/>
            <person name="Wu L."/>
            <person name="Ma J."/>
        </authorList>
    </citation>
    <scope>NUCLEOTIDE SEQUENCE [LARGE SCALE GENOMIC DNA]</scope>
    <source>
        <strain evidence="1 2">PSRA2</strain>
    </source>
</reference>
<dbReference type="AlphaFoldDB" id="A0ABD5UA91"/>
<dbReference type="PANTHER" id="PTHR10443:SF12">
    <property type="entry name" value="DIPEPTIDASE"/>
    <property type="match status" value="1"/>
</dbReference>
<dbReference type="Proteomes" id="UP001596406">
    <property type="component" value="Unassembled WGS sequence"/>
</dbReference>
<dbReference type="RefSeq" id="WP_304449104.1">
    <property type="nucleotide sequence ID" value="NZ_JARRAH010000001.1"/>
</dbReference>
<protein>
    <submittedName>
        <fullName evidence="1">Dipeptidase</fullName>
    </submittedName>
</protein>
<name>A0ABD5UA91_9EURY</name>
<sequence>MSTVPVLDGHNDLLFRLWSDDADPVAAVAGGREGHLDLPRMEAGGFRAGLFAVYVPDARRLDPPSGTGGGYSIPLSDPLDPGRARRITDEQLALLHRLVEGCEGLRLVRTAADLDACLAGEAVGAVAHVEGAGGIAPDLSNLDALVGAGVRSVGPVWSRPNHFAHGVPFEFPASPDVGPGLTDAGRALVRACEERGVLVDCAHLNAAGFWDVADCTEAPLVVSHAGVHALCPASRNLTDEQLDAVAESGGLVGITFGVGALDPEGRFGHDVPLDTLADHVLYVAERVGVEHVALGSDFDGASVPSEVGDVSGLPRLLDHLRERGLSERDVERVAAGNWRRVLDEVWREGEGGRTRRVE</sequence>
<evidence type="ECO:0000313" key="1">
    <source>
        <dbReference type="EMBL" id="MFC6837439.1"/>
    </source>
</evidence>
<comment type="caution">
    <text evidence="1">The sequence shown here is derived from an EMBL/GenBank/DDBJ whole genome shotgun (WGS) entry which is preliminary data.</text>
</comment>
<dbReference type="PROSITE" id="PS51365">
    <property type="entry name" value="RENAL_DIPEPTIDASE_2"/>
    <property type="match status" value="1"/>
</dbReference>
<organism evidence="1 2">
    <name type="scientific">Halomarina ordinaria</name>
    <dbReference type="NCBI Taxonomy" id="3033939"/>
    <lineage>
        <taxon>Archaea</taxon>
        <taxon>Methanobacteriati</taxon>
        <taxon>Methanobacteriota</taxon>
        <taxon>Stenosarchaea group</taxon>
        <taxon>Halobacteria</taxon>
        <taxon>Halobacteriales</taxon>
        <taxon>Natronomonadaceae</taxon>
        <taxon>Halomarina</taxon>
    </lineage>
</organism>
<dbReference type="CDD" id="cd01301">
    <property type="entry name" value="rDP_like"/>
    <property type="match status" value="1"/>
</dbReference>
<dbReference type="Pfam" id="PF01244">
    <property type="entry name" value="Peptidase_M19"/>
    <property type="match status" value="1"/>
</dbReference>
<accession>A0ABD5UA91</accession>
<dbReference type="EMBL" id="JBHSXM010000001">
    <property type="protein sequence ID" value="MFC6837439.1"/>
    <property type="molecule type" value="Genomic_DNA"/>
</dbReference>
<dbReference type="InterPro" id="IPR008257">
    <property type="entry name" value="Pept_M19"/>
</dbReference>
<proteinExistence type="predicted"/>
<gene>
    <name evidence="1" type="ORF">ACFQHK_13070</name>
</gene>
<dbReference type="InterPro" id="IPR032466">
    <property type="entry name" value="Metal_Hydrolase"/>
</dbReference>
<evidence type="ECO:0000313" key="2">
    <source>
        <dbReference type="Proteomes" id="UP001596406"/>
    </source>
</evidence>